<dbReference type="VEuPathDB" id="TriTrypDB:ADEAN_001023600"/>
<feature type="compositionally biased region" description="Polar residues" evidence="1">
    <location>
        <begin position="377"/>
        <end position="386"/>
    </location>
</feature>
<feature type="compositionally biased region" description="Polar residues" evidence="1">
    <location>
        <begin position="335"/>
        <end position="344"/>
    </location>
</feature>
<evidence type="ECO:0000256" key="1">
    <source>
        <dbReference type="SAM" id="MobiDB-lite"/>
    </source>
</evidence>
<feature type="compositionally biased region" description="Basic and acidic residues" evidence="1">
    <location>
        <begin position="387"/>
        <end position="404"/>
    </location>
</feature>
<dbReference type="EMBL" id="LR877171">
    <property type="protein sequence ID" value="CAD2222689.1"/>
    <property type="molecule type" value="Genomic_DNA"/>
</dbReference>
<gene>
    <name evidence="2" type="ORF">ADEAN_001023600</name>
</gene>
<accession>A0A7G2CTR4</accession>
<dbReference type="Proteomes" id="UP000515908">
    <property type="component" value="Chromosome 27"/>
</dbReference>
<protein>
    <submittedName>
        <fullName evidence="2">Uncharacterized protein</fullName>
    </submittedName>
</protein>
<name>A0A7G2CTR4_9TRYP</name>
<feature type="region of interest" description="Disordered" evidence="1">
    <location>
        <begin position="174"/>
        <end position="200"/>
    </location>
</feature>
<evidence type="ECO:0000313" key="3">
    <source>
        <dbReference type="Proteomes" id="UP000515908"/>
    </source>
</evidence>
<feature type="compositionally biased region" description="Basic and acidic residues" evidence="1">
    <location>
        <begin position="416"/>
        <end position="426"/>
    </location>
</feature>
<feature type="region of interest" description="Disordered" evidence="1">
    <location>
        <begin position="226"/>
        <end position="279"/>
    </location>
</feature>
<evidence type="ECO:0000313" key="2">
    <source>
        <dbReference type="EMBL" id="CAD2222689.1"/>
    </source>
</evidence>
<keyword evidence="3" id="KW-1185">Reference proteome</keyword>
<reference evidence="2 3" key="1">
    <citation type="submission" date="2020-08" db="EMBL/GenBank/DDBJ databases">
        <authorList>
            <person name="Newling K."/>
            <person name="Davey J."/>
            <person name="Forrester S."/>
        </authorList>
    </citation>
    <scope>NUCLEOTIDE SEQUENCE [LARGE SCALE GENOMIC DNA]</scope>
    <source>
        <strain evidence="3">Crithidia deanei Carvalho (ATCC PRA-265)</strain>
    </source>
</reference>
<feature type="region of interest" description="Disordered" evidence="1">
    <location>
        <begin position="305"/>
        <end position="454"/>
    </location>
</feature>
<feature type="compositionally biased region" description="Polar residues" evidence="1">
    <location>
        <begin position="184"/>
        <end position="200"/>
    </location>
</feature>
<feature type="compositionally biased region" description="Low complexity" evidence="1">
    <location>
        <begin position="317"/>
        <end position="334"/>
    </location>
</feature>
<proteinExistence type="predicted"/>
<organism evidence="2 3">
    <name type="scientific">Angomonas deanei</name>
    <dbReference type="NCBI Taxonomy" id="59799"/>
    <lineage>
        <taxon>Eukaryota</taxon>
        <taxon>Discoba</taxon>
        <taxon>Euglenozoa</taxon>
        <taxon>Kinetoplastea</taxon>
        <taxon>Metakinetoplastina</taxon>
        <taxon>Trypanosomatida</taxon>
        <taxon>Trypanosomatidae</taxon>
        <taxon>Strigomonadinae</taxon>
        <taxon>Angomonas</taxon>
    </lineage>
</organism>
<sequence length="454" mass="50943">MEGSQASSIGIATAVSGLAAQEVLNRRFIEELEQEDVSIIVRLLKCEQEALHPTLLYKQEQLSRELLMDEAVKDRKERTRLDELNGVHQEIMILRNLVTESVEWTKLEKERRSTIIMREAERRKDLFRLFCVGQAVLLRREEALRYSNAMGYDDALDDLLEKEKHSREALMLDEISSRPHLQAAATTGPTSPSHPYHLSTDSSGPIVFEWAPTSNSDTTATSLTQKSATKMKNLSSPSVQRPSDSALTSSGPQKTSTKETTPSFQFSSSGNNRSPTRVVGGNDTAVILHALQQTEERLRREVKEHNTRLKGHHKEAPTTSAGKKTAAPKGKPVTSPHSPSSPITRHTFPCSLRGSRSFKDLYNKYISSPDGSPLSPRRQTSPPHSNSPRERHSPKRPYEDRDVFFDAYYSHRRERQHGGWDRVISERKRRGVEYTGGGESCRSTDATGTSGGRR</sequence>
<dbReference type="AlphaFoldDB" id="A0A7G2CTR4"/>
<feature type="compositionally biased region" description="Polar residues" evidence="1">
    <location>
        <begin position="226"/>
        <end position="275"/>
    </location>
</feature>